<dbReference type="AlphaFoldDB" id="A0A848B2L2"/>
<name>A0A848B2L2_9BACT</name>
<dbReference type="InterPro" id="IPR011990">
    <property type="entry name" value="TPR-like_helical_dom_sf"/>
</dbReference>
<dbReference type="Proteomes" id="UP000576225">
    <property type="component" value="Unassembled WGS sequence"/>
</dbReference>
<dbReference type="InterPro" id="IPR019734">
    <property type="entry name" value="TPR_rpt"/>
</dbReference>
<dbReference type="EMBL" id="JABAEW010000068">
    <property type="protein sequence ID" value="NMD88973.1"/>
    <property type="molecule type" value="Genomic_DNA"/>
</dbReference>
<evidence type="ECO:0008006" key="4">
    <source>
        <dbReference type="Google" id="ProtNLM"/>
    </source>
</evidence>
<organism evidence="2 3">
    <name type="scientific">Victivallis vadensis</name>
    <dbReference type="NCBI Taxonomy" id="172901"/>
    <lineage>
        <taxon>Bacteria</taxon>
        <taxon>Pseudomonadati</taxon>
        <taxon>Lentisphaerota</taxon>
        <taxon>Lentisphaeria</taxon>
        <taxon>Victivallales</taxon>
        <taxon>Victivallaceae</taxon>
        <taxon>Victivallis</taxon>
    </lineage>
</organism>
<gene>
    <name evidence="2" type="ORF">HF882_20520</name>
</gene>
<dbReference type="PROSITE" id="PS50005">
    <property type="entry name" value="TPR"/>
    <property type="match status" value="1"/>
</dbReference>
<protein>
    <recommendedName>
        <fullName evidence="4">Tetratricopeptide repeat protein</fullName>
    </recommendedName>
</protein>
<dbReference type="Gene3D" id="1.25.40.10">
    <property type="entry name" value="Tetratricopeptide repeat domain"/>
    <property type="match status" value="1"/>
</dbReference>
<evidence type="ECO:0000313" key="2">
    <source>
        <dbReference type="EMBL" id="NMD88973.1"/>
    </source>
</evidence>
<dbReference type="Pfam" id="PF13181">
    <property type="entry name" value="TPR_8"/>
    <property type="match status" value="1"/>
</dbReference>
<evidence type="ECO:0000313" key="3">
    <source>
        <dbReference type="Proteomes" id="UP000576225"/>
    </source>
</evidence>
<keyword evidence="1" id="KW-0802">TPR repeat</keyword>
<proteinExistence type="predicted"/>
<feature type="repeat" description="TPR" evidence="1">
    <location>
        <begin position="63"/>
        <end position="96"/>
    </location>
</feature>
<reference evidence="2 3" key="1">
    <citation type="submission" date="2020-04" db="EMBL/GenBank/DDBJ databases">
        <authorList>
            <person name="Hitch T.C.A."/>
            <person name="Wylensek D."/>
            <person name="Clavel T."/>
        </authorList>
    </citation>
    <scope>NUCLEOTIDE SEQUENCE [LARGE SCALE GENOMIC DNA]</scope>
    <source>
        <strain evidence="2 3">COR2-253-APC-1A</strain>
    </source>
</reference>
<sequence length="220" mass="25766">MTGDTPEAVRLLCDQVKQIEAEYPQQEDEKRIYLCLDDPEQQKQYRELCKPTKEVCFLNRQYDVVYWSLGSLLLSAALYDEAEEMFETAIAWNPLSIRSRLDLGKVYIQREQWKALYALSLFCLEHHPQEEELAQCYRNLGDCYSEWGEYELATALYWFSTLYDPNSTDAVVGLYHIALRSEKISPPSGLEQIIDSLEKNHIPLVRLEEVSNMEEKLNFF</sequence>
<accession>A0A848B2L2</accession>
<dbReference type="SMART" id="SM00028">
    <property type="entry name" value="TPR"/>
    <property type="match status" value="2"/>
</dbReference>
<dbReference type="SUPFAM" id="SSF48452">
    <property type="entry name" value="TPR-like"/>
    <property type="match status" value="1"/>
</dbReference>
<comment type="caution">
    <text evidence="2">The sequence shown here is derived from an EMBL/GenBank/DDBJ whole genome shotgun (WGS) entry which is preliminary data.</text>
</comment>
<dbReference type="RefSeq" id="WP_168963942.1">
    <property type="nucleotide sequence ID" value="NZ_JABAEW010000068.1"/>
</dbReference>
<evidence type="ECO:0000256" key="1">
    <source>
        <dbReference type="PROSITE-ProRule" id="PRU00339"/>
    </source>
</evidence>